<keyword evidence="1" id="KW-0812">Transmembrane</keyword>
<keyword evidence="1" id="KW-1133">Transmembrane helix</keyword>
<dbReference type="EMBL" id="JAJGAK010000002">
    <property type="protein sequence ID" value="MCC8363364.1"/>
    <property type="molecule type" value="Genomic_DNA"/>
</dbReference>
<evidence type="ECO:0000313" key="3">
    <source>
        <dbReference type="Proteomes" id="UP001165293"/>
    </source>
</evidence>
<keyword evidence="1" id="KW-0472">Membrane</keyword>
<organism evidence="2 3">
    <name type="scientific">Noviluteimonas lactosilytica</name>
    <dbReference type="NCBI Taxonomy" id="2888523"/>
    <lineage>
        <taxon>Bacteria</taxon>
        <taxon>Pseudomonadati</taxon>
        <taxon>Pseudomonadota</taxon>
        <taxon>Gammaproteobacteria</taxon>
        <taxon>Lysobacterales</taxon>
        <taxon>Lysobacteraceae</taxon>
        <taxon>Noviluteimonas</taxon>
    </lineage>
</organism>
<name>A0ABS8JID6_9GAMM</name>
<evidence type="ECO:0000256" key="1">
    <source>
        <dbReference type="SAM" id="Phobius"/>
    </source>
</evidence>
<protein>
    <recommendedName>
        <fullName evidence="4">Transmembrane protein</fullName>
    </recommendedName>
</protein>
<accession>A0ABS8JID6</accession>
<keyword evidence="3" id="KW-1185">Reference proteome</keyword>
<dbReference type="Proteomes" id="UP001165293">
    <property type="component" value="Unassembled WGS sequence"/>
</dbReference>
<comment type="caution">
    <text evidence="2">The sequence shown here is derived from an EMBL/GenBank/DDBJ whole genome shotgun (WGS) entry which is preliminary data.</text>
</comment>
<dbReference type="InterPro" id="IPR046657">
    <property type="entry name" value="DUF6766"/>
</dbReference>
<evidence type="ECO:0000313" key="2">
    <source>
        <dbReference type="EMBL" id="MCC8363364.1"/>
    </source>
</evidence>
<evidence type="ECO:0008006" key="4">
    <source>
        <dbReference type="Google" id="ProtNLM"/>
    </source>
</evidence>
<proteinExistence type="predicted"/>
<reference evidence="2" key="1">
    <citation type="submission" date="2021-10" db="EMBL/GenBank/DDBJ databases">
        <authorList>
            <person name="Lyu M."/>
            <person name="Wang X."/>
            <person name="Meng X."/>
            <person name="Xu K."/>
        </authorList>
    </citation>
    <scope>NUCLEOTIDE SEQUENCE</scope>
    <source>
        <strain evidence="2">A6</strain>
    </source>
</reference>
<gene>
    <name evidence="2" type="ORF">LK996_09800</name>
</gene>
<dbReference type="Pfam" id="PF20554">
    <property type="entry name" value="DUF6766"/>
    <property type="match status" value="1"/>
</dbReference>
<feature type="transmembrane region" description="Helical" evidence="1">
    <location>
        <begin position="127"/>
        <end position="146"/>
    </location>
</feature>
<sequence>MARTNEHPFRRFLRHNALSLVALALVLVSLAGQLLAGHRVYNAERLELGLLPLTMGAYLTSGHAMSATFENWESEFLQMGMFVMLTVVLRQKGSAESRPMSKSQEDPRIERGPKPWPVRAGGIWKALYAHSLAAAFFAMFFVSFALHADGSWRRDAIERVARHEPTIGLLAYLQSADFWFESFQNWQSEFLAVLSLVVLSIWLRQKDSPQSKPLEAPHSQTGT</sequence>
<dbReference type="RefSeq" id="WP_230526994.1">
    <property type="nucleotide sequence ID" value="NZ_JAJGAK010000002.1"/>
</dbReference>